<evidence type="ECO:0000256" key="2">
    <source>
        <dbReference type="SAM" id="SignalP"/>
    </source>
</evidence>
<evidence type="ECO:0000313" key="4">
    <source>
        <dbReference type="EMBL" id="KAF3321845.1"/>
    </source>
</evidence>
<dbReference type="CDD" id="cd01960">
    <property type="entry name" value="nsLTP1"/>
    <property type="match status" value="1"/>
</dbReference>
<dbReference type="Gene3D" id="1.10.110.10">
    <property type="entry name" value="Plant lipid-transfer and hydrophobic proteins"/>
    <property type="match status" value="1"/>
</dbReference>
<organism evidence="4 5">
    <name type="scientific">Carex littledalei</name>
    <dbReference type="NCBI Taxonomy" id="544730"/>
    <lineage>
        <taxon>Eukaryota</taxon>
        <taxon>Viridiplantae</taxon>
        <taxon>Streptophyta</taxon>
        <taxon>Embryophyta</taxon>
        <taxon>Tracheophyta</taxon>
        <taxon>Spermatophyta</taxon>
        <taxon>Magnoliopsida</taxon>
        <taxon>Liliopsida</taxon>
        <taxon>Poales</taxon>
        <taxon>Cyperaceae</taxon>
        <taxon>Cyperoideae</taxon>
        <taxon>Cariceae</taxon>
        <taxon>Carex</taxon>
        <taxon>Carex subgen. Euthyceras</taxon>
    </lineage>
</organism>
<proteinExistence type="inferred from homology"/>
<keyword evidence="2" id="KW-0732">Signal</keyword>
<keyword evidence="5" id="KW-1185">Reference proteome</keyword>
<evidence type="ECO:0000259" key="3">
    <source>
        <dbReference type="SMART" id="SM00499"/>
    </source>
</evidence>
<dbReference type="InterPro" id="IPR016140">
    <property type="entry name" value="Bifunc_inhib/LTP/seed_store"/>
</dbReference>
<dbReference type="EMBL" id="SWLB01000026">
    <property type="protein sequence ID" value="KAF3321845.1"/>
    <property type="molecule type" value="Genomic_DNA"/>
</dbReference>
<keyword evidence="1" id="KW-0446">Lipid-binding</keyword>
<dbReference type="Pfam" id="PF00234">
    <property type="entry name" value="Tryp_alpha_amyl"/>
    <property type="match status" value="1"/>
</dbReference>
<feature type="signal peptide" evidence="2">
    <location>
        <begin position="1"/>
        <end position="24"/>
    </location>
</feature>
<gene>
    <name evidence="4" type="ORF">FCM35_KLT14061</name>
</gene>
<evidence type="ECO:0000313" key="5">
    <source>
        <dbReference type="Proteomes" id="UP000623129"/>
    </source>
</evidence>
<comment type="function">
    <text evidence="1">Plant non-specific lipid-transfer proteins transfer phospholipids as well as galactolipids across membranes. May play a role in wax or cutin deposition in the cell walls of expanding epidermal cells and certain secretory tissues.</text>
</comment>
<protein>
    <recommendedName>
        <fullName evidence="1">Non-specific lipid-transfer protein</fullName>
    </recommendedName>
</protein>
<dbReference type="SMART" id="SM00499">
    <property type="entry name" value="AAI"/>
    <property type="match status" value="1"/>
</dbReference>
<dbReference type="SUPFAM" id="SSF47699">
    <property type="entry name" value="Bifunctional inhibitor/lipid-transfer protein/seed storage 2S albumin"/>
    <property type="match status" value="1"/>
</dbReference>
<dbReference type="PRINTS" id="PR00382">
    <property type="entry name" value="LIPIDTRNSFER"/>
</dbReference>
<dbReference type="GO" id="GO:0008289">
    <property type="term" value="F:lipid binding"/>
    <property type="evidence" value="ECO:0007669"/>
    <property type="project" value="UniProtKB-KW"/>
</dbReference>
<name>A0A833QCS7_9POAL</name>
<dbReference type="GO" id="GO:0006869">
    <property type="term" value="P:lipid transport"/>
    <property type="evidence" value="ECO:0007669"/>
    <property type="project" value="InterPro"/>
</dbReference>
<comment type="caution">
    <text evidence="4">The sequence shown here is derived from an EMBL/GenBank/DDBJ whole genome shotgun (WGS) entry which is preliminary data.</text>
</comment>
<dbReference type="PANTHER" id="PTHR33076">
    <property type="entry name" value="NON-SPECIFIC LIPID-TRANSFER PROTEIN 2-RELATED"/>
    <property type="match status" value="1"/>
</dbReference>
<keyword evidence="1" id="KW-0813">Transport</keyword>
<accession>A0A833QCS7</accession>
<dbReference type="OrthoDB" id="1890443at2759"/>
<dbReference type="InterPro" id="IPR036312">
    <property type="entry name" value="Bifun_inhib/LTP/seed_sf"/>
</dbReference>
<reference evidence="4" key="1">
    <citation type="submission" date="2020-01" db="EMBL/GenBank/DDBJ databases">
        <title>Genome sequence of Kobresia littledalei, the first chromosome-level genome in the family Cyperaceae.</title>
        <authorList>
            <person name="Qu G."/>
        </authorList>
    </citation>
    <scope>NUCLEOTIDE SEQUENCE</scope>
    <source>
        <strain evidence="4">C.B.Clarke</strain>
        <tissue evidence="4">Leaf</tissue>
    </source>
</reference>
<sequence>MKATSLLALALILALATTPILTSAAVTCSDVYTDLMPCLGYVQGGPMQSSCCSGIRDLMSAASTKADRQTACRCIKSVASSAGGSYTSRALGIPSQCRISMPYKMDPNTDCAK</sequence>
<dbReference type="AlphaFoldDB" id="A0A833QCS7"/>
<dbReference type="Proteomes" id="UP000623129">
    <property type="component" value="Unassembled WGS sequence"/>
</dbReference>
<comment type="similarity">
    <text evidence="1">Belongs to the plant LTP family.</text>
</comment>
<feature type="chain" id="PRO_5032674226" description="Non-specific lipid-transfer protein" evidence="2">
    <location>
        <begin position="25"/>
        <end position="113"/>
    </location>
</feature>
<feature type="domain" description="Bifunctional inhibitor/plant lipid transfer protein/seed storage helical" evidence="3">
    <location>
        <begin position="28"/>
        <end position="111"/>
    </location>
</feature>
<evidence type="ECO:0000256" key="1">
    <source>
        <dbReference type="RuleBase" id="RU000628"/>
    </source>
</evidence>
<dbReference type="InterPro" id="IPR000528">
    <property type="entry name" value="Plant_nsLTP"/>
</dbReference>